<dbReference type="GO" id="GO:0005739">
    <property type="term" value="C:mitochondrion"/>
    <property type="evidence" value="ECO:0007669"/>
    <property type="project" value="TreeGrafter"/>
</dbReference>
<evidence type="ECO:0000259" key="10">
    <source>
        <dbReference type="Pfam" id="PF02223"/>
    </source>
</evidence>
<dbReference type="EC" id="2.7.4.9" evidence="3"/>
<dbReference type="GO" id="GO:0006227">
    <property type="term" value="P:dUDP biosynthetic process"/>
    <property type="evidence" value="ECO:0007669"/>
    <property type="project" value="TreeGrafter"/>
</dbReference>
<dbReference type="GO" id="GO:0005524">
    <property type="term" value="F:ATP binding"/>
    <property type="evidence" value="ECO:0007669"/>
    <property type="project" value="UniProtKB-KW"/>
</dbReference>
<dbReference type="GO" id="GO:0006233">
    <property type="term" value="P:dTDP biosynthetic process"/>
    <property type="evidence" value="ECO:0007669"/>
    <property type="project" value="InterPro"/>
</dbReference>
<evidence type="ECO:0000256" key="9">
    <source>
        <dbReference type="ARBA" id="ARBA00022840"/>
    </source>
</evidence>
<dbReference type="GO" id="GO:0005634">
    <property type="term" value="C:nucleus"/>
    <property type="evidence" value="ECO:0007669"/>
    <property type="project" value="TreeGrafter"/>
</dbReference>
<dbReference type="OrthoDB" id="425602at2759"/>
<reference evidence="11" key="1">
    <citation type="journal article" date="2019" name="bioRxiv">
        <title>The Genome of the Zebra Mussel, Dreissena polymorpha: A Resource for Invasive Species Research.</title>
        <authorList>
            <person name="McCartney M.A."/>
            <person name="Auch B."/>
            <person name="Kono T."/>
            <person name="Mallez S."/>
            <person name="Zhang Y."/>
            <person name="Obille A."/>
            <person name="Becker A."/>
            <person name="Abrahante J.E."/>
            <person name="Garbe J."/>
            <person name="Badalamenti J.P."/>
            <person name="Herman A."/>
            <person name="Mangelson H."/>
            <person name="Liachko I."/>
            <person name="Sullivan S."/>
            <person name="Sone E.D."/>
            <person name="Koren S."/>
            <person name="Silverstein K.A.T."/>
            <person name="Beckman K.B."/>
            <person name="Gohl D.M."/>
        </authorList>
    </citation>
    <scope>NUCLEOTIDE SEQUENCE</scope>
    <source>
        <strain evidence="11">Duluth1</strain>
        <tissue evidence="11">Whole animal</tissue>
    </source>
</reference>
<evidence type="ECO:0000256" key="5">
    <source>
        <dbReference type="ARBA" id="ARBA00022679"/>
    </source>
</evidence>
<dbReference type="GO" id="GO:0004550">
    <property type="term" value="F:nucleoside diphosphate kinase activity"/>
    <property type="evidence" value="ECO:0007669"/>
    <property type="project" value="TreeGrafter"/>
</dbReference>
<proteinExistence type="inferred from homology"/>
<keyword evidence="7" id="KW-0547">Nucleotide-binding</keyword>
<comment type="caution">
    <text evidence="11">The sequence shown here is derived from an EMBL/GenBank/DDBJ whole genome shotgun (WGS) entry which is preliminary data.</text>
</comment>
<evidence type="ECO:0000256" key="7">
    <source>
        <dbReference type="ARBA" id="ARBA00022741"/>
    </source>
</evidence>
<dbReference type="Gene3D" id="3.40.50.300">
    <property type="entry name" value="P-loop containing nucleotide triphosphate hydrolases"/>
    <property type="match status" value="1"/>
</dbReference>
<feature type="domain" description="Thymidylate kinase-like" evidence="10">
    <location>
        <begin position="45"/>
        <end position="221"/>
    </location>
</feature>
<dbReference type="PROSITE" id="PS01331">
    <property type="entry name" value="THYMIDYLATE_KINASE"/>
    <property type="match status" value="1"/>
</dbReference>
<dbReference type="NCBIfam" id="TIGR00041">
    <property type="entry name" value="DTMP_kinase"/>
    <property type="match status" value="1"/>
</dbReference>
<gene>
    <name evidence="11" type="ORF">DPMN_135115</name>
</gene>
<sequence>MKSIHRLCRGSAVAKFSGRLLNFSAVILTRMNAHGTQTRGSLIVIEGCDRSGKTTQCSLLQENLTSSGYSVKLMKFPDRTTVIGQMINDYLACKQDVDDHAVHLLFSANRWERVSMMLKLLEQGTSLIVDRYAYSGVCYTAAKRGFDMSWCKQPDIGLPRPDTIVYLTLSSEAAAKRGNYGEERYEQTDFQKKVADNFAALTEDSWKVIDADKSIENLQAELLDICKETIKRSSDQPLYKLWTDGTY</sequence>
<evidence type="ECO:0000256" key="1">
    <source>
        <dbReference type="ARBA" id="ARBA00004992"/>
    </source>
</evidence>
<accession>A0A9D4G173</accession>
<dbReference type="Proteomes" id="UP000828390">
    <property type="component" value="Unassembled WGS sequence"/>
</dbReference>
<dbReference type="InterPro" id="IPR018094">
    <property type="entry name" value="Thymidylate_kinase"/>
</dbReference>
<dbReference type="PANTHER" id="PTHR10344:SF1">
    <property type="entry name" value="THYMIDYLATE KINASE"/>
    <property type="match status" value="1"/>
</dbReference>
<organism evidence="11 12">
    <name type="scientific">Dreissena polymorpha</name>
    <name type="common">Zebra mussel</name>
    <name type="synonym">Mytilus polymorpha</name>
    <dbReference type="NCBI Taxonomy" id="45954"/>
    <lineage>
        <taxon>Eukaryota</taxon>
        <taxon>Metazoa</taxon>
        <taxon>Spiralia</taxon>
        <taxon>Lophotrochozoa</taxon>
        <taxon>Mollusca</taxon>
        <taxon>Bivalvia</taxon>
        <taxon>Autobranchia</taxon>
        <taxon>Heteroconchia</taxon>
        <taxon>Euheterodonta</taxon>
        <taxon>Imparidentia</taxon>
        <taxon>Neoheterodontei</taxon>
        <taxon>Myida</taxon>
        <taxon>Dreissenoidea</taxon>
        <taxon>Dreissenidae</taxon>
        <taxon>Dreissena</taxon>
    </lineage>
</organism>
<dbReference type="GO" id="GO:0005829">
    <property type="term" value="C:cytosol"/>
    <property type="evidence" value="ECO:0007669"/>
    <property type="project" value="TreeGrafter"/>
</dbReference>
<dbReference type="InterPro" id="IPR027417">
    <property type="entry name" value="P-loop_NTPase"/>
</dbReference>
<keyword evidence="5" id="KW-0808">Transferase</keyword>
<evidence type="ECO:0000256" key="8">
    <source>
        <dbReference type="ARBA" id="ARBA00022777"/>
    </source>
</evidence>
<evidence type="ECO:0000256" key="6">
    <source>
        <dbReference type="ARBA" id="ARBA00022727"/>
    </source>
</evidence>
<dbReference type="FunFam" id="3.40.50.300:FF:000679">
    <property type="entry name" value="Thymidylate kinase"/>
    <property type="match status" value="1"/>
</dbReference>
<name>A0A9D4G173_DREPO</name>
<dbReference type="HAMAP" id="MF_00165">
    <property type="entry name" value="Thymidylate_kinase"/>
    <property type="match status" value="1"/>
</dbReference>
<dbReference type="SUPFAM" id="SSF52540">
    <property type="entry name" value="P-loop containing nucleoside triphosphate hydrolases"/>
    <property type="match status" value="1"/>
</dbReference>
<dbReference type="InterPro" id="IPR018095">
    <property type="entry name" value="Thymidylate_kin_CS"/>
</dbReference>
<dbReference type="GO" id="GO:0004798">
    <property type="term" value="F:dTMP kinase activity"/>
    <property type="evidence" value="ECO:0007669"/>
    <property type="project" value="UniProtKB-EC"/>
</dbReference>
<dbReference type="PANTHER" id="PTHR10344">
    <property type="entry name" value="THYMIDYLATE KINASE"/>
    <property type="match status" value="1"/>
</dbReference>
<evidence type="ECO:0000256" key="2">
    <source>
        <dbReference type="ARBA" id="ARBA00009776"/>
    </source>
</evidence>
<evidence type="ECO:0000256" key="3">
    <source>
        <dbReference type="ARBA" id="ARBA00012980"/>
    </source>
</evidence>
<dbReference type="Pfam" id="PF02223">
    <property type="entry name" value="Thymidylate_kin"/>
    <property type="match status" value="1"/>
</dbReference>
<keyword evidence="6" id="KW-0545">Nucleotide biosynthesis</keyword>
<dbReference type="AlphaFoldDB" id="A0A9D4G173"/>
<keyword evidence="9" id="KW-0067">ATP-binding</keyword>
<dbReference type="CDD" id="cd01672">
    <property type="entry name" value="TMPK"/>
    <property type="match status" value="1"/>
</dbReference>
<protein>
    <recommendedName>
        <fullName evidence="4">Thymidylate kinase</fullName>
        <ecNumber evidence="3">2.7.4.9</ecNumber>
    </recommendedName>
</protein>
<evidence type="ECO:0000256" key="4">
    <source>
        <dbReference type="ARBA" id="ARBA00017144"/>
    </source>
</evidence>
<comment type="pathway">
    <text evidence="1">Pyrimidine metabolism; dTTP biosynthesis.</text>
</comment>
<evidence type="ECO:0000313" key="12">
    <source>
        <dbReference type="Proteomes" id="UP000828390"/>
    </source>
</evidence>
<keyword evidence="12" id="KW-1185">Reference proteome</keyword>
<dbReference type="EMBL" id="JAIWYP010000006">
    <property type="protein sequence ID" value="KAH3806788.1"/>
    <property type="molecule type" value="Genomic_DNA"/>
</dbReference>
<reference evidence="11" key="2">
    <citation type="submission" date="2020-11" db="EMBL/GenBank/DDBJ databases">
        <authorList>
            <person name="McCartney M.A."/>
            <person name="Auch B."/>
            <person name="Kono T."/>
            <person name="Mallez S."/>
            <person name="Becker A."/>
            <person name="Gohl D.M."/>
            <person name="Silverstein K.A.T."/>
            <person name="Koren S."/>
            <person name="Bechman K.B."/>
            <person name="Herman A."/>
            <person name="Abrahante J.E."/>
            <person name="Garbe J."/>
        </authorList>
    </citation>
    <scope>NUCLEOTIDE SEQUENCE</scope>
    <source>
        <strain evidence="11">Duluth1</strain>
        <tissue evidence="11">Whole animal</tissue>
    </source>
</reference>
<keyword evidence="8" id="KW-0418">Kinase</keyword>
<dbReference type="GO" id="GO:0006235">
    <property type="term" value="P:dTTP biosynthetic process"/>
    <property type="evidence" value="ECO:0007669"/>
    <property type="project" value="TreeGrafter"/>
</dbReference>
<evidence type="ECO:0000313" key="11">
    <source>
        <dbReference type="EMBL" id="KAH3806788.1"/>
    </source>
</evidence>
<dbReference type="InterPro" id="IPR039430">
    <property type="entry name" value="Thymidylate_kin-like_dom"/>
</dbReference>
<comment type="similarity">
    <text evidence="2">Belongs to the thymidylate kinase family.</text>
</comment>